<dbReference type="InterPro" id="IPR009874">
    <property type="entry name" value="DUF1428"/>
</dbReference>
<evidence type="ECO:0000313" key="2">
    <source>
        <dbReference type="Proteomes" id="UP000753376"/>
    </source>
</evidence>
<evidence type="ECO:0000313" key="1">
    <source>
        <dbReference type="EMBL" id="MBU2874737.1"/>
    </source>
</evidence>
<gene>
    <name evidence="1" type="ORF">KO508_12085</name>
</gene>
<comment type="caution">
    <text evidence="1">The sequence shown here is derived from an EMBL/GenBank/DDBJ whole genome shotgun (WGS) entry which is preliminary data.</text>
</comment>
<keyword evidence="2" id="KW-1185">Reference proteome</keyword>
<dbReference type="EMBL" id="JAHKPV010000019">
    <property type="protein sequence ID" value="MBU2874737.1"/>
    <property type="molecule type" value="Genomic_DNA"/>
</dbReference>
<reference evidence="1 2" key="1">
    <citation type="submission" date="2021-05" db="EMBL/GenBank/DDBJ databases">
        <title>Draft genomes of bacteria isolated from model marine particles.</title>
        <authorList>
            <person name="Datta M.S."/>
            <person name="Schwartzman J.A."/>
            <person name="Enke T.N."/>
            <person name="Saavedra J."/>
            <person name="Cermak N."/>
            <person name="Cordero O.X."/>
        </authorList>
    </citation>
    <scope>NUCLEOTIDE SEQUENCE [LARGE SCALE GENOMIC DNA]</scope>
    <source>
        <strain evidence="1 2">D2M19</strain>
    </source>
</reference>
<organism evidence="1 2">
    <name type="scientific">Marinobacter salexigens</name>
    <dbReference type="NCBI Taxonomy" id="1925763"/>
    <lineage>
        <taxon>Bacteria</taxon>
        <taxon>Pseudomonadati</taxon>
        <taxon>Pseudomonadota</taxon>
        <taxon>Gammaproteobacteria</taxon>
        <taxon>Pseudomonadales</taxon>
        <taxon>Marinobacteraceae</taxon>
        <taxon>Marinobacter</taxon>
    </lineage>
</organism>
<dbReference type="PIRSF" id="PIRSF007028">
    <property type="entry name" value="UCP007028"/>
    <property type="match status" value="1"/>
</dbReference>
<name>A0ABS6A976_9GAMM</name>
<protein>
    <submittedName>
        <fullName evidence="1">DUF1428 domain-containing protein</fullName>
    </submittedName>
</protein>
<dbReference type="Pfam" id="PF07237">
    <property type="entry name" value="DUF1428"/>
    <property type="match status" value="1"/>
</dbReference>
<proteinExistence type="predicted"/>
<sequence>MEYIDGCVLAVPTKNKAAYIKHATEAAKLFKKHGAIRLVECWGDDVPEGKLTSFPMAVQCKNDETVVLSWIIWPSRDARDSGMKNVMEEWQSNVDDNPMPFDGARMIFGGFQVVLDE</sequence>
<dbReference type="RefSeq" id="WP_216008556.1">
    <property type="nucleotide sequence ID" value="NZ_JAHKPV010000019.1"/>
</dbReference>
<dbReference type="Proteomes" id="UP000753376">
    <property type="component" value="Unassembled WGS sequence"/>
</dbReference>
<accession>A0ABS6A976</accession>